<reference evidence="8 9" key="1">
    <citation type="submission" date="2020-02" db="EMBL/GenBank/DDBJ databases">
        <authorList>
            <person name="Zheng R.K."/>
            <person name="Sun C.M."/>
        </authorList>
    </citation>
    <scope>NUCLEOTIDE SEQUENCE [LARGE SCALE GENOMIC DNA]</scope>
    <source>
        <strain evidence="9">rifampicinis</strain>
    </source>
</reference>
<feature type="transmembrane region" description="Helical" evidence="6">
    <location>
        <begin position="55"/>
        <end position="73"/>
    </location>
</feature>
<keyword evidence="2" id="KW-1003">Cell membrane</keyword>
<evidence type="ECO:0000256" key="6">
    <source>
        <dbReference type="SAM" id="Phobius"/>
    </source>
</evidence>
<proteinExistence type="predicted"/>
<dbReference type="InterPro" id="IPR011701">
    <property type="entry name" value="MFS"/>
</dbReference>
<dbReference type="PANTHER" id="PTHR43124">
    <property type="entry name" value="PURINE EFFLUX PUMP PBUE"/>
    <property type="match status" value="1"/>
</dbReference>
<feature type="transmembrane region" description="Helical" evidence="6">
    <location>
        <begin position="225"/>
        <end position="243"/>
    </location>
</feature>
<keyword evidence="3 6" id="KW-0812">Transmembrane</keyword>
<feature type="transmembrane region" description="Helical" evidence="6">
    <location>
        <begin position="140"/>
        <end position="161"/>
    </location>
</feature>
<feature type="transmembrane region" description="Helical" evidence="6">
    <location>
        <begin position="109"/>
        <end position="128"/>
    </location>
</feature>
<evidence type="ECO:0000256" key="3">
    <source>
        <dbReference type="ARBA" id="ARBA00022692"/>
    </source>
</evidence>
<dbReference type="Pfam" id="PF07690">
    <property type="entry name" value="MFS_1"/>
    <property type="match status" value="1"/>
</dbReference>
<feature type="transmembrane region" description="Helical" evidence="6">
    <location>
        <begin position="314"/>
        <end position="335"/>
    </location>
</feature>
<accession>A0A7S8E8U5</accession>
<keyword evidence="9" id="KW-1185">Reference proteome</keyword>
<dbReference type="EMBL" id="CP062983">
    <property type="protein sequence ID" value="QPC82403.1"/>
    <property type="molecule type" value="Genomic_DNA"/>
</dbReference>
<feature type="transmembrane region" description="Helical" evidence="6">
    <location>
        <begin position="16"/>
        <end position="35"/>
    </location>
</feature>
<evidence type="ECO:0000256" key="1">
    <source>
        <dbReference type="ARBA" id="ARBA00004651"/>
    </source>
</evidence>
<evidence type="ECO:0000256" key="2">
    <source>
        <dbReference type="ARBA" id="ARBA00022475"/>
    </source>
</evidence>
<dbReference type="Gene3D" id="1.20.1250.20">
    <property type="entry name" value="MFS general substrate transporter like domains"/>
    <property type="match status" value="2"/>
</dbReference>
<gene>
    <name evidence="8" type="ORF">G4Y79_22400</name>
</gene>
<evidence type="ECO:0000256" key="5">
    <source>
        <dbReference type="ARBA" id="ARBA00023136"/>
    </source>
</evidence>
<dbReference type="InterPro" id="IPR050189">
    <property type="entry name" value="MFS_Efflux_Transporters"/>
</dbReference>
<dbReference type="PROSITE" id="PS50850">
    <property type="entry name" value="MFS"/>
    <property type="match status" value="1"/>
</dbReference>
<dbReference type="AlphaFoldDB" id="A0A7S8E8U5"/>
<name>A0A7S8E8U5_9CHLR</name>
<feature type="transmembrane region" description="Helical" evidence="6">
    <location>
        <begin position="290"/>
        <end position="308"/>
    </location>
</feature>
<dbReference type="KEGG" id="pmet:G4Y79_22400"/>
<keyword evidence="5 6" id="KW-0472">Membrane</keyword>
<dbReference type="RefSeq" id="WP_195170472.1">
    <property type="nucleotide sequence ID" value="NZ_CP062983.1"/>
</dbReference>
<dbReference type="Proteomes" id="UP000594468">
    <property type="component" value="Chromosome"/>
</dbReference>
<evidence type="ECO:0000259" key="7">
    <source>
        <dbReference type="PROSITE" id="PS50850"/>
    </source>
</evidence>
<protein>
    <submittedName>
        <fullName evidence="8">MFS transporter</fullName>
    </submittedName>
</protein>
<dbReference type="PANTHER" id="PTHR43124:SF3">
    <property type="entry name" value="CHLORAMPHENICOL EFFLUX PUMP RV0191"/>
    <property type="match status" value="1"/>
</dbReference>
<feature type="transmembrane region" description="Helical" evidence="6">
    <location>
        <begin position="173"/>
        <end position="194"/>
    </location>
</feature>
<feature type="transmembrane region" description="Helical" evidence="6">
    <location>
        <begin position="263"/>
        <end position="281"/>
    </location>
</feature>
<organism evidence="8 9">
    <name type="scientific">Phototrophicus methaneseepsis</name>
    <dbReference type="NCBI Taxonomy" id="2710758"/>
    <lineage>
        <taxon>Bacteria</taxon>
        <taxon>Bacillati</taxon>
        <taxon>Chloroflexota</taxon>
        <taxon>Candidatus Thermofontia</taxon>
        <taxon>Phototrophicales</taxon>
        <taxon>Phototrophicaceae</taxon>
        <taxon>Phototrophicus</taxon>
    </lineage>
</organism>
<dbReference type="InterPro" id="IPR036259">
    <property type="entry name" value="MFS_trans_sf"/>
</dbReference>
<keyword evidence="4 6" id="KW-1133">Transmembrane helix</keyword>
<dbReference type="GO" id="GO:0005886">
    <property type="term" value="C:plasma membrane"/>
    <property type="evidence" value="ECO:0007669"/>
    <property type="project" value="UniProtKB-SubCell"/>
</dbReference>
<evidence type="ECO:0000313" key="9">
    <source>
        <dbReference type="Proteomes" id="UP000594468"/>
    </source>
</evidence>
<evidence type="ECO:0000313" key="8">
    <source>
        <dbReference type="EMBL" id="QPC82403.1"/>
    </source>
</evidence>
<feature type="transmembrane region" description="Helical" evidence="6">
    <location>
        <begin position="342"/>
        <end position="361"/>
    </location>
</feature>
<sequence length="408" mass="44090">MILNPSERQTTSNYRWVMLALCTLTPLFVLTLPTMSMPPMFKIISLELELSLVEVGTIWGAPSLIGIFFSLIGGTLGDRFGTRRTLVTVCLLTGFFGMLRGLAVDFATLMAATTFMSAFQMIIPVVVFKVIRQWMPPEQLGMASGITSAGFATGLMLGPLISTSILMPALGGWRQVLFFYGVIAIAFSIIWLFATSREGRHQNSQTARSVSLRENLSYVVRLRNVWILGIAGLGIAGCFQGFAGYMPTYLKAIGWAELDADRALSVFFMLSLIGVIPLSTLSDRLALRRGYLIIAAMILATGITSLAFVTGNLILIVLAATGLFFDSLMAILNATVMEVEGVGYLLAGTALGFATMIRNIGGAVSPPLGNSLAIYGPHVPFLFWGALGYFAVLILIFVLKSPKRKHAA</sequence>
<dbReference type="SUPFAM" id="SSF103473">
    <property type="entry name" value="MFS general substrate transporter"/>
    <property type="match status" value="1"/>
</dbReference>
<comment type="subcellular location">
    <subcellularLocation>
        <location evidence="1">Cell membrane</location>
        <topology evidence="1">Multi-pass membrane protein</topology>
    </subcellularLocation>
</comment>
<evidence type="ECO:0000256" key="4">
    <source>
        <dbReference type="ARBA" id="ARBA00022989"/>
    </source>
</evidence>
<feature type="domain" description="Major facilitator superfamily (MFS) profile" evidence="7">
    <location>
        <begin position="19"/>
        <end position="403"/>
    </location>
</feature>
<dbReference type="GO" id="GO:0022857">
    <property type="term" value="F:transmembrane transporter activity"/>
    <property type="evidence" value="ECO:0007669"/>
    <property type="project" value="InterPro"/>
</dbReference>
<feature type="transmembrane region" description="Helical" evidence="6">
    <location>
        <begin position="85"/>
        <end position="103"/>
    </location>
</feature>
<dbReference type="InterPro" id="IPR020846">
    <property type="entry name" value="MFS_dom"/>
</dbReference>
<feature type="transmembrane region" description="Helical" evidence="6">
    <location>
        <begin position="381"/>
        <end position="399"/>
    </location>
</feature>